<dbReference type="GO" id="GO:0019432">
    <property type="term" value="P:triglyceride biosynthetic process"/>
    <property type="evidence" value="ECO:0007669"/>
    <property type="project" value="TreeGrafter"/>
</dbReference>
<dbReference type="InterPro" id="IPR013209">
    <property type="entry name" value="LNS2"/>
</dbReference>
<dbReference type="AlphaFoldDB" id="A0A8J6HIS5"/>
<feature type="region of interest" description="Disordered" evidence="6">
    <location>
        <begin position="167"/>
        <end position="193"/>
    </location>
</feature>
<evidence type="ECO:0000259" key="7">
    <source>
        <dbReference type="SMART" id="SM00775"/>
    </source>
</evidence>
<dbReference type="Pfam" id="PF04571">
    <property type="entry name" value="Lipin_N"/>
    <property type="match status" value="1"/>
</dbReference>
<dbReference type="InterPro" id="IPR031315">
    <property type="entry name" value="LNS2/PITP"/>
</dbReference>
<dbReference type="SUPFAM" id="SSF56784">
    <property type="entry name" value="HAD-like"/>
    <property type="match status" value="1"/>
</dbReference>
<feature type="domain" description="LNS2/PITP" evidence="7">
    <location>
        <begin position="704"/>
        <end position="764"/>
    </location>
</feature>
<keyword evidence="5" id="KW-0378">Hydrolase</keyword>
<reference evidence="8" key="2">
    <citation type="submission" date="2021-08" db="EMBL/GenBank/DDBJ databases">
        <authorList>
            <person name="Eriksson T."/>
        </authorList>
    </citation>
    <scope>NUCLEOTIDE SEQUENCE</scope>
    <source>
        <strain evidence="8">Stoneville</strain>
        <tissue evidence="8">Whole head</tissue>
    </source>
</reference>
<dbReference type="Pfam" id="PF08235">
    <property type="entry name" value="LNS2"/>
    <property type="match status" value="1"/>
</dbReference>
<accession>A0A8J6HIS5</accession>
<feature type="compositionally biased region" description="Basic and acidic residues" evidence="6">
    <location>
        <begin position="176"/>
        <end position="193"/>
    </location>
</feature>
<evidence type="ECO:0000313" key="9">
    <source>
        <dbReference type="Proteomes" id="UP000719412"/>
    </source>
</evidence>
<dbReference type="EC" id="3.1.3.4" evidence="4"/>
<comment type="caution">
    <text evidence="8">The sequence shown here is derived from an EMBL/GenBank/DDBJ whole genome shotgun (WGS) entry which is preliminary data.</text>
</comment>
<proteinExistence type="inferred from homology"/>
<evidence type="ECO:0000256" key="3">
    <source>
        <dbReference type="ARBA" id="ARBA00005476"/>
    </source>
</evidence>
<evidence type="ECO:0000256" key="2">
    <source>
        <dbReference type="ARBA" id="ARBA00001946"/>
    </source>
</evidence>
<dbReference type="InterPro" id="IPR036412">
    <property type="entry name" value="HAD-like_sf"/>
</dbReference>
<keyword evidence="9" id="KW-1185">Reference proteome</keyword>
<protein>
    <recommendedName>
        <fullName evidence="4">phosphatidate phosphatase</fullName>
        <ecNumber evidence="4">3.1.3.4</ecNumber>
    </recommendedName>
</protein>
<feature type="compositionally biased region" description="Basic and acidic residues" evidence="6">
    <location>
        <begin position="221"/>
        <end position="238"/>
    </location>
</feature>
<comment type="similarity">
    <text evidence="3">Belongs to the lipin family.</text>
</comment>
<comment type="catalytic activity">
    <reaction evidence="1">
        <text>a 1,2-diacyl-sn-glycero-3-phosphate + H2O = a 1,2-diacyl-sn-glycerol + phosphate</text>
        <dbReference type="Rhea" id="RHEA:27429"/>
        <dbReference type="ChEBI" id="CHEBI:15377"/>
        <dbReference type="ChEBI" id="CHEBI:17815"/>
        <dbReference type="ChEBI" id="CHEBI:43474"/>
        <dbReference type="ChEBI" id="CHEBI:58608"/>
        <dbReference type="EC" id="3.1.3.4"/>
    </reaction>
    <physiologicalReaction direction="left-to-right" evidence="1">
        <dbReference type="Rhea" id="RHEA:27430"/>
    </physiologicalReaction>
</comment>
<feature type="compositionally biased region" description="Polar residues" evidence="6">
    <location>
        <begin position="435"/>
        <end position="445"/>
    </location>
</feature>
<feature type="region of interest" description="Disordered" evidence="6">
    <location>
        <begin position="548"/>
        <end position="583"/>
    </location>
</feature>
<organism evidence="8 9">
    <name type="scientific">Tenebrio molitor</name>
    <name type="common">Yellow mealworm beetle</name>
    <dbReference type="NCBI Taxonomy" id="7067"/>
    <lineage>
        <taxon>Eukaryota</taxon>
        <taxon>Metazoa</taxon>
        <taxon>Ecdysozoa</taxon>
        <taxon>Arthropoda</taxon>
        <taxon>Hexapoda</taxon>
        <taxon>Insecta</taxon>
        <taxon>Pterygota</taxon>
        <taxon>Neoptera</taxon>
        <taxon>Endopterygota</taxon>
        <taxon>Coleoptera</taxon>
        <taxon>Polyphaga</taxon>
        <taxon>Cucujiformia</taxon>
        <taxon>Tenebrionidae</taxon>
        <taxon>Tenebrio</taxon>
    </lineage>
</organism>
<feature type="compositionally biased region" description="Basic and acidic residues" evidence="6">
    <location>
        <begin position="551"/>
        <end position="560"/>
    </location>
</feature>
<dbReference type="EMBL" id="JABDTM020023114">
    <property type="protein sequence ID" value="KAH0815419.1"/>
    <property type="molecule type" value="Genomic_DNA"/>
</dbReference>
<dbReference type="InterPro" id="IPR031703">
    <property type="entry name" value="Lipin_mid"/>
</dbReference>
<dbReference type="InterPro" id="IPR026058">
    <property type="entry name" value="LIPIN"/>
</dbReference>
<evidence type="ECO:0000256" key="4">
    <source>
        <dbReference type="ARBA" id="ARBA00012638"/>
    </source>
</evidence>
<reference evidence="8" key="1">
    <citation type="journal article" date="2020" name="J Insects Food Feed">
        <title>The yellow mealworm (Tenebrio molitor) genome: a resource for the emerging insects as food and feed industry.</title>
        <authorList>
            <person name="Eriksson T."/>
            <person name="Andere A."/>
            <person name="Kelstrup H."/>
            <person name="Emery V."/>
            <person name="Picard C."/>
        </authorList>
    </citation>
    <scope>NUCLEOTIDE SEQUENCE</scope>
    <source>
        <strain evidence="8">Stoneville</strain>
        <tissue evidence="8">Whole head</tissue>
    </source>
</reference>
<feature type="compositionally biased region" description="Low complexity" evidence="6">
    <location>
        <begin position="275"/>
        <end position="284"/>
    </location>
</feature>
<feature type="compositionally biased region" description="Polar residues" evidence="6">
    <location>
        <begin position="292"/>
        <end position="301"/>
    </location>
</feature>
<dbReference type="GO" id="GO:0008195">
    <property type="term" value="F:phosphatidate phosphatase activity"/>
    <property type="evidence" value="ECO:0007669"/>
    <property type="project" value="UniProtKB-EC"/>
</dbReference>
<feature type="region of interest" description="Disordered" evidence="6">
    <location>
        <begin position="744"/>
        <end position="781"/>
    </location>
</feature>
<dbReference type="GO" id="GO:0045944">
    <property type="term" value="P:positive regulation of transcription by RNA polymerase II"/>
    <property type="evidence" value="ECO:0007669"/>
    <property type="project" value="TreeGrafter"/>
</dbReference>
<dbReference type="GO" id="GO:0032869">
    <property type="term" value="P:cellular response to insulin stimulus"/>
    <property type="evidence" value="ECO:0007669"/>
    <property type="project" value="TreeGrafter"/>
</dbReference>
<dbReference type="Pfam" id="PF16876">
    <property type="entry name" value="Lipin_mid"/>
    <property type="match status" value="1"/>
</dbReference>
<feature type="compositionally biased region" description="Basic and acidic residues" evidence="6">
    <location>
        <begin position="340"/>
        <end position="351"/>
    </location>
</feature>
<feature type="compositionally biased region" description="Basic residues" evidence="6">
    <location>
        <begin position="239"/>
        <end position="252"/>
    </location>
</feature>
<dbReference type="GO" id="GO:0005634">
    <property type="term" value="C:nucleus"/>
    <property type="evidence" value="ECO:0007669"/>
    <property type="project" value="TreeGrafter"/>
</dbReference>
<dbReference type="InterPro" id="IPR007651">
    <property type="entry name" value="Lipin_N"/>
</dbReference>
<evidence type="ECO:0000256" key="6">
    <source>
        <dbReference type="SAM" id="MobiDB-lite"/>
    </source>
</evidence>
<evidence type="ECO:0000256" key="5">
    <source>
        <dbReference type="ARBA" id="ARBA00022801"/>
    </source>
</evidence>
<sequence length="781" mass="87076">MYSMNYIGRFISNFKDFYNEINTATLTGAIDVIVVQQKDGTYNCSPFHVRFGKLGVLRSREKVVDIEINGEPQDIHMKLGESGEAFFVEELEDDENEIPEHLATSPIPVSQFENIFTSQGRRRSCGERPNFENEVNDYTRRRNTADNENKKDREREFLQRQFGLGNLGIGENSAEEMTRSVHSTTKESVEDLSRDNDISDTIFKMDSLDMEPIRSECAAPKIEDVSPGKDDHSGESRSSKKKRRKTKKKNAPRKSSSVNQISVEPEKNDSVTTDPSSIESNSSEPELKELQNQDAGTNNNRKIIDPDFHFFSDTELTSNVVDSRTDSPIQVEAVQSDSEFEVKNRKGESKDNGQSWEWGGFPIVSQASSPISEQANSKSDQFAISNVFSFMKKSHAKNDGIYLSEISSASPEVAALYFTKTKNKTDADMDCESGNGPSLAQSPNSAEGCKSIDSDFDEHIKGGRNEVAMSLCGWDPEPESGRFEEHIVTFSDFCNNPMLLEDPNLVVSVRGKYYNWKVAAPIISSILVFNRPLLQSSIDQLCSLHMPSAHSQDKDSKQEPKTSWWHWRRPKTSRETTPATEAKTVVEAKDTAIDMGDEQIISSEISVVQKIPMRTETESKECSIDIPKTCQLPEKCKKTLRLSSKQIVSGGGQCGRGETNLGVLQALLNLRDGMNEVVFSVTTAYQGTTRCTCHLYKWRSDDKIVISDIDGTITRSDVLGHILPIVGKDWAQSGVAQLFNKIKDNGEDNEGVPQVDQAGQLDHARRPDPAQSDVADHGIPS</sequence>
<dbReference type="PANTHER" id="PTHR12181:SF12">
    <property type="entry name" value="PHOSPHATIDATE PHOSPHATASE"/>
    <property type="match status" value="1"/>
</dbReference>
<evidence type="ECO:0000256" key="1">
    <source>
        <dbReference type="ARBA" id="ARBA00001180"/>
    </source>
</evidence>
<feature type="region of interest" description="Disordered" evidence="6">
    <location>
        <begin position="217"/>
        <end position="302"/>
    </location>
</feature>
<dbReference type="Proteomes" id="UP000719412">
    <property type="component" value="Unassembled WGS sequence"/>
</dbReference>
<name>A0A8J6HIS5_TENMO</name>
<feature type="region of interest" description="Disordered" evidence="6">
    <location>
        <begin position="333"/>
        <end position="359"/>
    </location>
</feature>
<dbReference type="GO" id="GO:0009062">
    <property type="term" value="P:fatty acid catabolic process"/>
    <property type="evidence" value="ECO:0007669"/>
    <property type="project" value="TreeGrafter"/>
</dbReference>
<gene>
    <name evidence="8" type="ORF">GEV33_007372</name>
</gene>
<feature type="region of interest" description="Disordered" evidence="6">
    <location>
        <begin position="428"/>
        <end position="447"/>
    </location>
</feature>
<dbReference type="GO" id="GO:0003713">
    <property type="term" value="F:transcription coactivator activity"/>
    <property type="evidence" value="ECO:0007669"/>
    <property type="project" value="TreeGrafter"/>
</dbReference>
<dbReference type="SMART" id="SM00775">
    <property type="entry name" value="LNS2"/>
    <property type="match status" value="1"/>
</dbReference>
<dbReference type="PANTHER" id="PTHR12181">
    <property type="entry name" value="LIPIN"/>
    <property type="match status" value="1"/>
</dbReference>
<comment type="cofactor">
    <cofactor evidence="2">
        <name>Mg(2+)</name>
        <dbReference type="ChEBI" id="CHEBI:18420"/>
    </cofactor>
</comment>
<evidence type="ECO:0000313" key="8">
    <source>
        <dbReference type="EMBL" id="KAH0815419.1"/>
    </source>
</evidence>